<reference evidence="1 2" key="1">
    <citation type="submission" date="2018-08" db="EMBL/GenBank/DDBJ databases">
        <title>A genome reference for cultivated species of the human gut microbiota.</title>
        <authorList>
            <person name="Zou Y."/>
            <person name="Xue W."/>
            <person name="Luo G."/>
        </authorList>
    </citation>
    <scope>NUCLEOTIDE SEQUENCE [LARGE SCALE GENOMIC DNA]</scope>
    <source>
        <strain evidence="1 2">AM16-11</strain>
    </source>
</reference>
<accession>A0A414ZQZ1</accession>
<dbReference type="RefSeq" id="WP_118257142.1">
    <property type="nucleotide sequence ID" value="NZ_QRKN01000001.1"/>
</dbReference>
<organism evidence="1 2">
    <name type="scientific">Agathobacter rectalis</name>
    <dbReference type="NCBI Taxonomy" id="39491"/>
    <lineage>
        <taxon>Bacteria</taxon>
        <taxon>Bacillati</taxon>
        <taxon>Bacillota</taxon>
        <taxon>Clostridia</taxon>
        <taxon>Lachnospirales</taxon>
        <taxon>Lachnospiraceae</taxon>
        <taxon>Agathobacter</taxon>
    </lineage>
</organism>
<dbReference type="AlphaFoldDB" id="A0A414ZQZ1"/>
<name>A0A414ZQZ1_9FIRM</name>
<protein>
    <submittedName>
        <fullName evidence="1">Uncharacterized protein</fullName>
    </submittedName>
</protein>
<comment type="caution">
    <text evidence="1">The sequence shown here is derived from an EMBL/GenBank/DDBJ whole genome shotgun (WGS) entry which is preliminary data.</text>
</comment>
<sequence>MGKSLEFVKERIASGQCNGMENNKYESMIEQDIRELFTVVNYTKNGTILADVPYLKGDKPYFNVIIKHDPDADFEYFTMQRCNCDGTFVFFQDLMGECIDKMIHLKTCNVNKEIPKDLTGYSIIYTVGDFVLAEEFGDEFSTKEKPWMKSRFTAMLPIKFDVVKNGEQCILI</sequence>
<evidence type="ECO:0000313" key="2">
    <source>
        <dbReference type="Proteomes" id="UP000285865"/>
    </source>
</evidence>
<evidence type="ECO:0000313" key="1">
    <source>
        <dbReference type="EMBL" id="RHI25666.1"/>
    </source>
</evidence>
<dbReference type="Proteomes" id="UP000285865">
    <property type="component" value="Unassembled WGS sequence"/>
</dbReference>
<proteinExistence type="predicted"/>
<dbReference type="EMBL" id="QRKN01000001">
    <property type="protein sequence ID" value="RHI25666.1"/>
    <property type="molecule type" value="Genomic_DNA"/>
</dbReference>
<gene>
    <name evidence="1" type="ORF">DW172_03005</name>
</gene>